<name>A0A1Y1XX51_9FUNG</name>
<dbReference type="GO" id="GO:0002939">
    <property type="term" value="P:tRNA N1-guanine methylation"/>
    <property type="evidence" value="ECO:0007669"/>
    <property type="project" value="TreeGrafter"/>
</dbReference>
<evidence type="ECO:0000256" key="8">
    <source>
        <dbReference type="ARBA" id="ARBA00048434"/>
    </source>
</evidence>
<dbReference type="PANTHER" id="PTHR13563:SF13">
    <property type="entry name" value="TRNA METHYLTRANSFERASE 10 HOMOLOG A"/>
    <property type="match status" value="1"/>
</dbReference>
<dbReference type="AlphaFoldDB" id="A0A1Y1XX51"/>
<dbReference type="GO" id="GO:0052905">
    <property type="term" value="F:tRNA (guanosine(9)-N1)-methyltransferase activity"/>
    <property type="evidence" value="ECO:0007669"/>
    <property type="project" value="UniProtKB-EC"/>
</dbReference>
<gene>
    <name evidence="10" type="ORF">K493DRAFT_318064</name>
</gene>
<protein>
    <recommendedName>
        <fullName evidence="2">tRNA (guanine(9)-N1)-methyltransferase</fullName>
        <ecNumber evidence="1">2.1.1.221</ecNumber>
    </recommendedName>
    <alternativeName>
        <fullName evidence="7">tRNA methyltransferase 10</fullName>
    </alternativeName>
    <alternativeName>
        <fullName evidence="6">tRNA(m1G9)-methyltransferase</fullName>
    </alternativeName>
</protein>
<accession>A0A1Y1XX51</accession>
<dbReference type="CDD" id="cd18089">
    <property type="entry name" value="SPOUT_Trm10-like"/>
    <property type="match status" value="1"/>
</dbReference>
<dbReference type="InParanoid" id="A0A1Y1XX51"/>
<dbReference type="InterPro" id="IPR038459">
    <property type="entry name" value="MT_TRM10-typ_sf"/>
</dbReference>
<comment type="caution">
    <text evidence="10">The sequence shown here is derived from an EMBL/GenBank/DDBJ whole genome shotgun (WGS) entry which is preliminary data.</text>
</comment>
<dbReference type="EMBL" id="MCFE01000386">
    <property type="protein sequence ID" value="ORX90329.1"/>
    <property type="molecule type" value="Genomic_DNA"/>
</dbReference>
<reference evidence="10 11" key="1">
    <citation type="submission" date="2016-07" db="EMBL/GenBank/DDBJ databases">
        <title>Pervasive Adenine N6-methylation of Active Genes in Fungi.</title>
        <authorList>
            <consortium name="DOE Joint Genome Institute"/>
            <person name="Mondo S.J."/>
            <person name="Dannebaum R.O."/>
            <person name="Kuo R.C."/>
            <person name="Labutti K."/>
            <person name="Haridas S."/>
            <person name="Kuo A."/>
            <person name="Salamov A."/>
            <person name="Ahrendt S.R."/>
            <person name="Lipzen A."/>
            <person name="Sullivan W."/>
            <person name="Andreopoulos W.B."/>
            <person name="Clum A."/>
            <person name="Lindquist E."/>
            <person name="Daum C."/>
            <person name="Ramamoorthy G.K."/>
            <person name="Gryganskyi A."/>
            <person name="Culley D."/>
            <person name="Magnuson J.K."/>
            <person name="James T.Y."/>
            <person name="O'Malley M.A."/>
            <person name="Stajich J.E."/>
            <person name="Spatafora J.W."/>
            <person name="Visel A."/>
            <person name="Grigoriev I.V."/>
        </authorList>
    </citation>
    <scope>NUCLEOTIDE SEQUENCE [LARGE SCALE GENOMIC DNA]</scope>
    <source>
        <strain evidence="10 11">CBS 931.73</strain>
    </source>
</reference>
<evidence type="ECO:0000313" key="10">
    <source>
        <dbReference type="EMBL" id="ORX90329.1"/>
    </source>
</evidence>
<keyword evidence="5" id="KW-0949">S-adenosyl-L-methionine</keyword>
<evidence type="ECO:0000256" key="1">
    <source>
        <dbReference type="ARBA" id="ARBA00012797"/>
    </source>
</evidence>
<evidence type="ECO:0000256" key="7">
    <source>
        <dbReference type="ARBA" id="ARBA00032166"/>
    </source>
</evidence>
<sequence length="248" mass="28043">MQEVASTPTVVEIPSVEGLSLSEPKEIFHCPSIEQQAADLGVDVEGLTKNAAKKAVRNKLREITREEWKLQKRLKLKEKKKEKHELIQAGILPPPEKKAPVTQEPSELSIVVDLDYDELMSEKEVASLHSQIRRCYSANKVCKHPVNLVLTGLSGVLQSRFEHITDWRNWSRISVETEDYLDLFPSEKLVYLTADSPNVVHELDESKVYIVGGIVDKNRYKVSNRTSAFRTLRGSHLLTKPPSVFSST</sequence>
<organism evidence="10 11">
    <name type="scientific">Basidiobolus meristosporus CBS 931.73</name>
    <dbReference type="NCBI Taxonomy" id="1314790"/>
    <lineage>
        <taxon>Eukaryota</taxon>
        <taxon>Fungi</taxon>
        <taxon>Fungi incertae sedis</taxon>
        <taxon>Zoopagomycota</taxon>
        <taxon>Entomophthoromycotina</taxon>
        <taxon>Basidiobolomycetes</taxon>
        <taxon>Basidiobolales</taxon>
        <taxon>Basidiobolaceae</taxon>
        <taxon>Basidiobolus</taxon>
    </lineage>
</organism>
<dbReference type="Proteomes" id="UP000193498">
    <property type="component" value="Unassembled WGS sequence"/>
</dbReference>
<dbReference type="PROSITE" id="PS51675">
    <property type="entry name" value="SAM_MT_TRM10"/>
    <property type="match status" value="1"/>
</dbReference>
<dbReference type="GO" id="GO:0000049">
    <property type="term" value="F:tRNA binding"/>
    <property type="evidence" value="ECO:0007669"/>
    <property type="project" value="TreeGrafter"/>
</dbReference>
<evidence type="ECO:0000256" key="6">
    <source>
        <dbReference type="ARBA" id="ARBA00031792"/>
    </source>
</evidence>
<dbReference type="PANTHER" id="PTHR13563">
    <property type="entry name" value="TRNA (GUANINE-9-) METHYLTRANSFERASE"/>
    <property type="match status" value="1"/>
</dbReference>
<evidence type="ECO:0000259" key="9">
    <source>
        <dbReference type="PROSITE" id="PS51675"/>
    </source>
</evidence>
<evidence type="ECO:0000256" key="5">
    <source>
        <dbReference type="ARBA" id="ARBA00022691"/>
    </source>
</evidence>
<dbReference type="Gene3D" id="3.40.1280.30">
    <property type="match status" value="1"/>
</dbReference>
<dbReference type="InterPro" id="IPR007356">
    <property type="entry name" value="tRNA_m1G_MeTrfase_euk"/>
</dbReference>
<dbReference type="OrthoDB" id="278300at2759"/>
<evidence type="ECO:0000313" key="11">
    <source>
        <dbReference type="Proteomes" id="UP000193498"/>
    </source>
</evidence>
<comment type="catalytic activity">
    <reaction evidence="8">
        <text>guanosine(9) in tRNA + S-adenosyl-L-methionine = N(1)-methylguanosine(9) in tRNA + S-adenosyl-L-homocysteine + H(+)</text>
        <dbReference type="Rhea" id="RHEA:43156"/>
        <dbReference type="Rhea" id="RHEA-COMP:10367"/>
        <dbReference type="Rhea" id="RHEA-COMP:10368"/>
        <dbReference type="ChEBI" id="CHEBI:15378"/>
        <dbReference type="ChEBI" id="CHEBI:57856"/>
        <dbReference type="ChEBI" id="CHEBI:59789"/>
        <dbReference type="ChEBI" id="CHEBI:73542"/>
        <dbReference type="ChEBI" id="CHEBI:74269"/>
        <dbReference type="EC" id="2.1.1.221"/>
    </reaction>
</comment>
<dbReference type="GO" id="GO:0005634">
    <property type="term" value="C:nucleus"/>
    <property type="evidence" value="ECO:0007669"/>
    <property type="project" value="TreeGrafter"/>
</dbReference>
<dbReference type="STRING" id="1314790.A0A1Y1XX51"/>
<evidence type="ECO:0000256" key="3">
    <source>
        <dbReference type="ARBA" id="ARBA00022603"/>
    </source>
</evidence>
<feature type="domain" description="SAM-dependent MTase TRM10-type" evidence="9">
    <location>
        <begin position="94"/>
        <end position="248"/>
    </location>
</feature>
<evidence type="ECO:0000256" key="2">
    <source>
        <dbReference type="ARBA" id="ARBA00020451"/>
    </source>
</evidence>
<proteinExistence type="predicted"/>
<keyword evidence="4" id="KW-0808">Transferase</keyword>
<keyword evidence="3" id="KW-0489">Methyltransferase</keyword>
<dbReference type="InterPro" id="IPR028564">
    <property type="entry name" value="MT_TRM10-typ"/>
</dbReference>
<dbReference type="EC" id="2.1.1.221" evidence="1"/>
<keyword evidence="11" id="KW-1185">Reference proteome</keyword>
<evidence type="ECO:0000256" key="4">
    <source>
        <dbReference type="ARBA" id="ARBA00022679"/>
    </source>
</evidence>